<comment type="caution">
    <text evidence="2">The sequence shown here is derived from an EMBL/GenBank/DDBJ whole genome shotgun (WGS) entry which is preliminary data.</text>
</comment>
<proteinExistence type="predicted"/>
<name>A0A4R1QFT5_9BACL</name>
<keyword evidence="3" id="KW-1185">Reference proteome</keyword>
<organism evidence="2 3">
    <name type="scientific">Thermolongibacillus altinsuensis</name>
    <dbReference type="NCBI Taxonomy" id="575256"/>
    <lineage>
        <taxon>Bacteria</taxon>
        <taxon>Bacillati</taxon>
        <taxon>Bacillota</taxon>
        <taxon>Bacilli</taxon>
        <taxon>Bacillales</taxon>
        <taxon>Anoxybacillaceae</taxon>
        <taxon>Thermolongibacillus</taxon>
    </lineage>
</organism>
<dbReference type="AlphaFoldDB" id="A0A4R1QFT5"/>
<evidence type="ECO:0000313" key="2">
    <source>
        <dbReference type="EMBL" id="TCL51151.1"/>
    </source>
</evidence>
<dbReference type="OrthoDB" id="2926160at2"/>
<dbReference type="RefSeq" id="WP_132947901.1">
    <property type="nucleotide sequence ID" value="NZ_BSVG01000004.1"/>
</dbReference>
<dbReference type="EMBL" id="SLUL01000004">
    <property type="protein sequence ID" value="TCL51151.1"/>
    <property type="molecule type" value="Genomic_DNA"/>
</dbReference>
<reference evidence="2 3" key="1">
    <citation type="submission" date="2019-03" db="EMBL/GenBank/DDBJ databases">
        <title>Genomic Encyclopedia of Type Strains, Phase IV (KMG-IV): sequencing the most valuable type-strain genomes for metagenomic binning, comparative biology and taxonomic classification.</title>
        <authorList>
            <person name="Goeker M."/>
        </authorList>
    </citation>
    <scope>NUCLEOTIDE SEQUENCE [LARGE SCALE GENOMIC DNA]</scope>
    <source>
        <strain evidence="2 3">DSM 24979</strain>
    </source>
</reference>
<dbReference type="Proteomes" id="UP000295658">
    <property type="component" value="Unassembled WGS sequence"/>
</dbReference>
<evidence type="ECO:0000313" key="3">
    <source>
        <dbReference type="Proteomes" id="UP000295658"/>
    </source>
</evidence>
<keyword evidence="1" id="KW-0472">Membrane</keyword>
<keyword evidence="1" id="KW-0812">Transmembrane</keyword>
<feature type="transmembrane region" description="Helical" evidence="1">
    <location>
        <begin position="31"/>
        <end position="49"/>
    </location>
</feature>
<feature type="transmembrane region" description="Helical" evidence="1">
    <location>
        <begin position="7"/>
        <end position="25"/>
    </location>
</feature>
<gene>
    <name evidence="2" type="ORF">EDD69_104206</name>
</gene>
<sequence>MTKLKYILLMIAIIGQLMGIALLFFNRVLAAIFFACDGVAFVWLIVILIKERQQEKKEMDEHDYRDY</sequence>
<keyword evidence="1" id="KW-1133">Transmembrane helix</keyword>
<protein>
    <submittedName>
        <fullName evidence="2">Uncharacterized protein</fullName>
    </submittedName>
</protein>
<accession>A0A4R1QFT5</accession>
<evidence type="ECO:0000256" key="1">
    <source>
        <dbReference type="SAM" id="Phobius"/>
    </source>
</evidence>